<sequence>MIFRFWTTIILVMACCLALGTGLILQSHRDLQASRRSLDSLAAFRIALDVANRVSAERGPSNRVMSEDPDPDGPSFRLLRDARAATDAVIERAAGTPALALSIPPLRRALATARREVDRLGDLAVAAYGMEDVGAAAEGMFSAYDATRLLIDRGIEVLLDTETDVVGRALVMRMLSELRDFAGRLGSYLVIPMVHGQPIAPQDLLAFHRTEGRVRELWQLASQLTGPSSDRATREAHAAVAARFMGEGMDLLTRSIDEAQSGAYTMTATDLTASIVPTFRPLEELRDAYIDATIALLETRAAAARRSLFFVAAVSGLALMLVLLLLVASQTRVFRPLLRARHRVVELADGKLDETAEHTPPHGEMRDLYDALASLRTKLIERMAMTEQLRQQAETDGLTGALNRHALERLAEKMTQAGDASQRISTIMLDIDHFKKINDTFGHMSGDEVLKETVRRLRAVLRSDDILARFGGEEFCVILACDENHAPESAERLRRAVQDFPYQLETGQTVQVTASFGTAQAERQPGIWPRLVAAADAALYRAKLEGRNRVASQDLA</sequence>
<accession>A0ABS5QBS4</accession>
<dbReference type="Proteomes" id="UP000766336">
    <property type="component" value="Unassembled WGS sequence"/>
</dbReference>
<keyword evidence="3" id="KW-1133">Transmembrane helix</keyword>
<evidence type="ECO:0000256" key="2">
    <source>
        <dbReference type="ARBA" id="ARBA00034247"/>
    </source>
</evidence>
<dbReference type="RefSeq" id="WP_213669539.1">
    <property type="nucleotide sequence ID" value="NZ_JAHCDA010000001.1"/>
</dbReference>
<dbReference type="PANTHER" id="PTHR45138:SF9">
    <property type="entry name" value="DIGUANYLATE CYCLASE DGCM-RELATED"/>
    <property type="match status" value="1"/>
</dbReference>
<keyword evidence="7" id="KW-1185">Reference proteome</keyword>
<gene>
    <name evidence="6" type="ORF">KHU32_08410</name>
</gene>
<dbReference type="PROSITE" id="PS50885">
    <property type="entry name" value="HAMP"/>
    <property type="match status" value="1"/>
</dbReference>
<keyword evidence="3" id="KW-0812">Transmembrane</keyword>
<dbReference type="InterPro" id="IPR043128">
    <property type="entry name" value="Rev_trsase/Diguanyl_cyclase"/>
</dbReference>
<evidence type="ECO:0000259" key="5">
    <source>
        <dbReference type="PROSITE" id="PS50887"/>
    </source>
</evidence>
<dbReference type="InterPro" id="IPR029787">
    <property type="entry name" value="Nucleotide_cyclase"/>
</dbReference>
<dbReference type="InterPro" id="IPR050469">
    <property type="entry name" value="Diguanylate_Cyclase"/>
</dbReference>
<evidence type="ECO:0000256" key="1">
    <source>
        <dbReference type="ARBA" id="ARBA00012528"/>
    </source>
</evidence>
<dbReference type="SMART" id="SM00267">
    <property type="entry name" value="GGDEF"/>
    <property type="match status" value="1"/>
</dbReference>
<dbReference type="PROSITE" id="PS51257">
    <property type="entry name" value="PROKAR_LIPOPROTEIN"/>
    <property type="match status" value="1"/>
</dbReference>
<dbReference type="InterPro" id="IPR003660">
    <property type="entry name" value="HAMP_dom"/>
</dbReference>
<evidence type="ECO:0000259" key="4">
    <source>
        <dbReference type="PROSITE" id="PS50885"/>
    </source>
</evidence>
<comment type="caution">
    <text evidence="6">The sequence shown here is derived from an EMBL/GenBank/DDBJ whole genome shotgun (WGS) entry which is preliminary data.</text>
</comment>
<name>A0ABS5QBS4_9PROT</name>
<comment type="catalytic activity">
    <reaction evidence="2">
        <text>2 GTP = 3',3'-c-di-GMP + 2 diphosphate</text>
        <dbReference type="Rhea" id="RHEA:24898"/>
        <dbReference type="ChEBI" id="CHEBI:33019"/>
        <dbReference type="ChEBI" id="CHEBI:37565"/>
        <dbReference type="ChEBI" id="CHEBI:58805"/>
        <dbReference type="EC" id="2.7.7.65"/>
    </reaction>
</comment>
<reference evidence="6 7" key="1">
    <citation type="submission" date="2021-05" db="EMBL/GenBank/DDBJ databases">
        <title>Roseococcus sp. XZZS9, whole genome shotgun sequencing project.</title>
        <authorList>
            <person name="Zhao G."/>
            <person name="Shen L."/>
        </authorList>
    </citation>
    <scope>NUCLEOTIDE SEQUENCE [LARGE SCALE GENOMIC DNA]</scope>
    <source>
        <strain evidence="6 7">XZZS9</strain>
    </source>
</reference>
<dbReference type="InterPro" id="IPR000160">
    <property type="entry name" value="GGDEF_dom"/>
</dbReference>
<proteinExistence type="predicted"/>
<feature type="transmembrane region" description="Helical" evidence="3">
    <location>
        <begin position="308"/>
        <end position="328"/>
    </location>
</feature>
<feature type="domain" description="HAMP" evidence="4">
    <location>
        <begin position="331"/>
        <end position="384"/>
    </location>
</feature>
<evidence type="ECO:0000313" key="6">
    <source>
        <dbReference type="EMBL" id="MBS7810958.1"/>
    </source>
</evidence>
<protein>
    <recommendedName>
        <fullName evidence="1">diguanylate cyclase</fullName>
        <ecNumber evidence="1">2.7.7.65</ecNumber>
    </recommendedName>
</protein>
<keyword evidence="3" id="KW-0472">Membrane</keyword>
<dbReference type="Pfam" id="PF00990">
    <property type="entry name" value="GGDEF"/>
    <property type="match status" value="1"/>
</dbReference>
<evidence type="ECO:0000313" key="7">
    <source>
        <dbReference type="Proteomes" id="UP000766336"/>
    </source>
</evidence>
<dbReference type="SUPFAM" id="SSF55073">
    <property type="entry name" value="Nucleotide cyclase"/>
    <property type="match status" value="1"/>
</dbReference>
<organism evidence="6 7">
    <name type="scientific">Roseococcus pinisoli</name>
    <dbReference type="NCBI Taxonomy" id="2835040"/>
    <lineage>
        <taxon>Bacteria</taxon>
        <taxon>Pseudomonadati</taxon>
        <taxon>Pseudomonadota</taxon>
        <taxon>Alphaproteobacteria</taxon>
        <taxon>Acetobacterales</taxon>
        <taxon>Roseomonadaceae</taxon>
        <taxon>Roseococcus</taxon>
    </lineage>
</organism>
<dbReference type="CDD" id="cd01949">
    <property type="entry name" value="GGDEF"/>
    <property type="match status" value="1"/>
</dbReference>
<dbReference type="NCBIfam" id="TIGR00254">
    <property type="entry name" value="GGDEF"/>
    <property type="match status" value="1"/>
</dbReference>
<dbReference type="Gene3D" id="6.10.340.10">
    <property type="match status" value="1"/>
</dbReference>
<dbReference type="Gene3D" id="3.30.70.270">
    <property type="match status" value="1"/>
</dbReference>
<dbReference type="PANTHER" id="PTHR45138">
    <property type="entry name" value="REGULATORY COMPONENTS OF SENSORY TRANSDUCTION SYSTEM"/>
    <property type="match status" value="1"/>
</dbReference>
<dbReference type="PROSITE" id="PS50887">
    <property type="entry name" value="GGDEF"/>
    <property type="match status" value="1"/>
</dbReference>
<evidence type="ECO:0000256" key="3">
    <source>
        <dbReference type="SAM" id="Phobius"/>
    </source>
</evidence>
<dbReference type="SMART" id="SM00304">
    <property type="entry name" value="HAMP"/>
    <property type="match status" value="1"/>
</dbReference>
<feature type="transmembrane region" description="Helical" evidence="3">
    <location>
        <begin position="6"/>
        <end position="25"/>
    </location>
</feature>
<feature type="domain" description="GGDEF" evidence="5">
    <location>
        <begin position="422"/>
        <end position="555"/>
    </location>
</feature>
<dbReference type="EMBL" id="JAHCDA010000001">
    <property type="protein sequence ID" value="MBS7810958.1"/>
    <property type="molecule type" value="Genomic_DNA"/>
</dbReference>
<dbReference type="EC" id="2.7.7.65" evidence="1"/>